<dbReference type="SUPFAM" id="SSF47762">
    <property type="entry name" value="PAH2 domain"/>
    <property type="match status" value="3"/>
</dbReference>
<dbReference type="GO" id="GO:0003714">
    <property type="term" value="F:transcription corepressor activity"/>
    <property type="evidence" value="ECO:0007669"/>
    <property type="project" value="InterPro"/>
</dbReference>
<feature type="compositionally biased region" description="Acidic residues" evidence="8">
    <location>
        <begin position="760"/>
        <end position="774"/>
    </location>
</feature>
<keyword evidence="3" id="KW-0677">Repeat</keyword>
<dbReference type="InterPro" id="IPR003822">
    <property type="entry name" value="PAH"/>
</dbReference>
<proteinExistence type="predicted"/>
<evidence type="ECO:0000256" key="4">
    <source>
        <dbReference type="ARBA" id="ARBA00023015"/>
    </source>
</evidence>
<feature type="region of interest" description="Disordered" evidence="8">
    <location>
        <begin position="233"/>
        <end position="280"/>
    </location>
</feature>
<organism evidence="10 11">
    <name type="scientific">Sinocyclocheilus grahami</name>
    <name type="common">Dianchi golden-line fish</name>
    <name type="synonym">Barbus grahami</name>
    <dbReference type="NCBI Taxonomy" id="75366"/>
    <lineage>
        <taxon>Eukaryota</taxon>
        <taxon>Metazoa</taxon>
        <taxon>Chordata</taxon>
        <taxon>Craniata</taxon>
        <taxon>Vertebrata</taxon>
        <taxon>Euteleostomi</taxon>
        <taxon>Actinopterygii</taxon>
        <taxon>Neopterygii</taxon>
        <taxon>Teleostei</taxon>
        <taxon>Ostariophysi</taxon>
        <taxon>Cypriniformes</taxon>
        <taxon>Cyprinidae</taxon>
        <taxon>Cyprininae</taxon>
        <taxon>Sinocyclocheilus</taxon>
    </lineage>
</organism>
<dbReference type="PROSITE" id="PS51477">
    <property type="entry name" value="PAH"/>
    <property type="match status" value="2"/>
</dbReference>
<evidence type="ECO:0000259" key="9">
    <source>
        <dbReference type="SMART" id="SM00761"/>
    </source>
</evidence>
<dbReference type="Gene3D" id="1.20.1160.11">
    <property type="entry name" value="Paired amphipathic helix"/>
    <property type="match status" value="3"/>
</dbReference>
<comment type="subcellular location">
    <subcellularLocation>
        <location evidence="1 7">Nucleus</location>
    </subcellularLocation>
</comment>
<dbReference type="Pfam" id="PF02671">
    <property type="entry name" value="PAH"/>
    <property type="match status" value="2"/>
</dbReference>
<dbReference type="Pfam" id="PF08295">
    <property type="entry name" value="Sin3_corepress"/>
    <property type="match status" value="1"/>
</dbReference>
<dbReference type="GO" id="GO:0070822">
    <property type="term" value="C:Sin3-type complex"/>
    <property type="evidence" value="ECO:0007669"/>
    <property type="project" value="TreeGrafter"/>
</dbReference>
<feature type="domain" description="Histone deacetylase interacting" evidence="9">
    <location>
        <begin position="478"/>
        <end position="578"/>
    </location>
</feature>
<dbReference type="AlphaFoldDB" id="A0A672MYJ6"/>
<keyword evidence="11" id="KW-1185">Reference proteome</keyword>
<dbReference type="InterPro" id="IPR036600">
    <property type="entry name" value="PAH_sf"/>
</dbReference>
<keyword evidence="5" id="KW-0804">Transcription</keyword>
<dbReference type="FunFam" id="1.20.1160.11:FF:000001">
    <property type="entry name" value="Paired amphipathic helix protein Sin3"/>
    <property type="match status" value="1"/>
</dbReference>
<feature type="region of interest" description="Disordered" evidence="8">
    <location>
        <begin position="39"/>
        <end position="105"/>
    </location>
</feature>
<evidence type="ECO:0000256" key="7">
    <source>
        <dbReference type="PROSITE-ProRule" id="PRU00810"/>
    </source>
</evidence>
<feature type="compositionally biased region" description="Polar residues" evidence="8">
    <location>
        <begin position="39"/>
        <end position="63"/>
    </location>
</feature>
<dbReference type="InterPro" id="IPR013194">
    <property type="entry name" value="HDAC_interact_dom"/>
</dbReference>
<reference evidence="10" key="1">
    <citation type="submission" date="2025-08" db="UniProtKB">
        <authorList>
            <consortium name="Ensembl"/>
        </authorList>
    </citation>
    <scope>IDENTIFICATION</scope>
</reference>
<evidence type="ECO:0000256" key="8">
    <source>
        <dbReference type="SAM" id="MobiDB-lite"/>
    </source>
</evidence>
<dbReference type="InterPro" id="IPR039774">
    <property type="entry name" value="Sin3-like"/>
</dbReference>
<dbReference type="InterPro" id="IPR031693">
    <property type="entry name" value="Sin3_C"/>
</dbReference>
<feature type="compositionally biased region" description="Low complexity" evidence="8">
    <location>
        <begin position="64"/>
        <end position="80"/>
    </location>
</feature>
<evidence type="ECO:0000313" key="10">
    <source>
        <dbReference type="Ensembl" id="ENSSGRP00000040801.1"/>
    </source>
</evidence>
<dbReference type="Ensembl" id="ENSSGRT00000043742.1">
    <property type="protein sequence ID" value="ENSSGRP00000040801.1"/>
    <property type="gene ID" value="ENSSGRG00000021364.1"/>
</dbReference>
<sequence>IMKRLLEDQDTVIGSQRRLPGGVDGFQHRVLNSASSLYETAPDNMQPSSSMQYSVSQTYQVPKSQSSGGHGHTSSSAVHSGPHHHGPAVQPVGQGHSHATPAPAPTLGQQQFQRLKVEDALSYLDQVKLQFGNQPQVYNDFLDIMKEFKSQSIDTPGVISRVSQLFKGHPDLIMGFNTFLPPGYKIEVQTNDLVNVTTPGQIHHITPHGISVQNLPITQPAQHQTQTFYVPQPMQSPALTPTSQPNPSIPSYASPRSPSVQSHTPISSSTAGSTPLQNNQPVEFNHAINYVNKIKNRFQGQPEVYKSFLEILHTYQLLSKTAAEKAESVRIDHGVTVKRPQLNNKQRFNQNGCQIRRHPGPPTTPPVKKKQKFMGKDHSMAEASKHGIGAESLFFEKVRKALRSSEAYDNFLRCLVIFNQEVISRAELVQLVLPFLGKFPEIFTWFKNFLGYRECAHIESFPKERATEGIAMEIDYASCKRLGSSYRALPKSFQQPRCTGRTPLCKEVLNDTWVSFPSWSEDSTFVSSKKTQYEEHIYRCEDERFELDVVLETNLATIRVLEAVQKKISRMSAEDQAKFRLDNTIGGSSEVIHRKAIQRIYGDKAPDIIDGLKTNPAVSVPIVLKRLKTKEEEWREAQRSFNKIWREQNEKYYLKSLDHQGINFKQNDTKVFRSKMLLNEIETLYDERQEQASEDNATPPSGPHMTLTYEDSQILEDAAALIIHHVKRQSSIHKDDKYKIKQIIYHFIPDMLFARRGELSDVEEEEEEETEPDEDGTKKHNGTTSAKSKLLFSHTAATQQKLSNCDDAYNLFYVNNNWYIFLRLYQILCSRLLRIYAQAEKQIEEDAREREWEKNILGGKREKNDSPAIQLRLKEPMDIDVEDYYSAFLEMVRNLLDGNMETSQYEDQLREMFTIHAYIAFTMDKLIQSIVRQLQHIVSDEICVQVTDLYLSECANKATGGSLSTQASRGSAESAYQRKAEQLMSDENCFKLLFQKSKGTVQLSMELLDTEEENSDGPVDTEVDA</sequence>
<evidence type="ECO:0000256" key="2">
    <source>
        <dbReference type="ARBA" id="ARBA00022491"/>
    </source>
</evidence>
<accession>A0A672MYJ6</accession>
<name>A0A672MYJ6_SINGR</name>
<reference evidence="10" key="2">
    <citation type="submission" date="2025-09" db="UniProtKB">
        <authorList>
            <consortium name="Ensembl"/>
        </authorList>
    </citation>
    <scope>IDENTIFICATION</scope>
</reference>
<evidence type="ECO:0000256" key="6">
    <source>
        <dbReference type="ARBA" id="ARBA00023242"/>
    </source>
</evidence>
<evidence type="ECO:0000256" key="5">
    <source>
        <dbReference type="ARBA" id="ARBA00023163"/>
    </source>
</evidence>
<feature type="region of interest" description="Disordered" evidence="8">
    <location>
        <begin position="688"/>
        <end position="707"/>
    </location>
</feature>
<evidence type="ECO:0000256" key="3">
    <source>
        <dbReference type="ARBA" id="ARBA00022737"/>
    </source>
</evidence>
<protein>
    <submittedName>
        <fullName evidence="10">Paired amphipathic helix protein Sin3a-like</fullName>
    </submittedName>
</protein>
<evidence type="ECO:0000313" key="11">
    <source>
        <dbReference type="Proteomes" id="UP000472262"/>
    </source>
</evidence>
<keyword evidence="4" id="KW-0805">Transcription regulation</keyword>
<dbReference type="PANTHER" id="PTHR12346:SF2">
    <property type="entry name" value="PAIRED AMPHIPATHIC HELIX PROTEIN SIN3A"/>
    <property type="match status" value="1"/>
</dbReference>
<dbReference type="GO" id="GO:0000122">
    <property type="term" value="P:negative regulation of transcription by RNA polymerase II"/>
    <property type="evidence" value="ECO:0007669"/>
    <property type="project" value="TreeGrafter"/>
</dbReference>
<dbReference type="Proteomes" id="UP000472262">
    <property type="component" value="Unassembled WGS sequence"/>
</dbReference>
<keyword evidence="6 7" id="KW-0539">Nucleus</keyword>
<feature type="region of interest" description="Disordered" evidence="8">
    <location>
        <begin position="759"/>
        <end position="785"/>
    </location>
</feature>
<dbReference type="SMART" id="SM00761">
    <property type="entry name" value="HDAC_interact"/>
    <property type="match status" value="1"/>
</dbReference>
<gene>
    <name evidence="10" type="primary">sin3ab</name>
</gene>
<dbReference type="Pfam" id="PF16879">
    <property type="entry name" value="Sin3a_C"/>
    <property type="match status" value="1"/>
</dbReference>
<evidence type="ECO:0000256" key="1">
    <source>
        <dbReference type="ARBA" id="ARBA00004123"/>
    </source>
</evidence>
<dbReference type="PANTHER" id="PTHR12346">
    <property type="entry name" value="SIN3B-RELATED"/>
    <property type="match status" value="1"/>
</dbReference>
<keyword evidence="2" id="KW-0678">Repressor</keyword>
<dbReference type="FunFam" id="1.20.1160.11:FF:000002">
    <property type="entry name" value="Paired amphipathic helix protein SIN3"/>
    <property type="match status" value="1"/>
</dbReference>